<proteinExistence type="predicted"/>
<evidence type="ECO:0000313" key="1">
    <source>
        <dbReference type="EMBL" id="PTP36314.1"/>
    </source>
</evidence>
<dbReference type="AlphaFoldDB" id="A0A2T5EWX3"/>
<sequence length="189" mass="20955">MVKLGFVVEGKTEKLVIESESFKTWLVANGCERINPVLDANGGGNLLPQHIEPMVNLLKGAGAEHIIILTDLELDPDFDTVRNRITTTHTELIFIAVKAIEAWFLADSQAINNWLETTDFHEASPEATVDMPWDRLKEIAEEREKRGPGTKVKFTKKILKCGYDTQNAAEHGNTPSAEAFLNGLKALAE</sequence>
<name>A0A2T5EWX3_VIBSP</name>
<reference evidence="1 2" key="1">
    <citation type="submission" date="2017-11" db="EMBL/GenBank/DDBJ databases">
        <title>Population delineation of vibrios coincides with oyster pathogenicity.</title>
        <authorList>
            <person name="Bruto M."/>
            <person name="Labreuche Y."/>
            <person name="James A."/>
            <person name="Piel D."/>
            <person name="Chenivesse S."/>
            <person name="Petton B."/>
            <person name="Polz M.F."/>
            <person name="Le Roux F."/>
        </authorList>
    </citation>
    <scope>NUCLEOTIDE SEQUENCE [LARGE SCALE GENOMIC DNA]</scope>
    <source>
        <strain evidence="1 2">FF_144</strain>
    </source>
</reference>
<dbReference type="Proteomes" id="UP000244197">
    <property type="component" value="Unassembled WGS sequence"/>
</dbReference>
<accession>A0A2T5EWX3</accession>
<comment type="caution">
    <text evidence="1">The sequence shown here is derived from an EMBL/GenBank/DDBJ whole genome shotgun (WGS) entry which is preliminary data.</text>
</comment>
<evidence type="ECO:0008006" key="3">
    <source>
        <dbReference type="Google" id="ProtNLM"/>
    </source>
</evidence>
<dbReference type="RefSeq" id="WP_108187611.1">
    <property type="nucleotide sequence ID" value="NZ_PIFK01000015.1"/>
</dbReference>
<evidence type="ECO:0000313" key="2">
    <source>
        <dbReference type="Proteomes" id="UP000244197"/>
    </source>
</evidence>
<protein>
    <recommendedName>
        <fullName evidence="3">DUF4276 family protein</fullName>
    </recommendedName>
</protein>
<organism evidence="1 2">
    <name type="scientific">Vibrio splendidus</name>
    <dbReference type="NCBI Taxonomy" id="29497"/>
    <lineage>
        <taxon>Bacteria</taxon>
        <taxon>Pseudomonadati</taxon>
        <taxon>Pseudomonadota</taxon>
        <taxon>Gammaproteobacteria</taxon>
        <taxon>Vibrionales</taxon>
        <taxon>Vibrionaceae</taxon>
        <taxon>Vibrio</taxon>
    </lineage>
</organism>
<dbReference type="EMBL" id="PIFK01000015">
    <property type="protein sequence ID" value="PTP36314.1"/>
    <property type="molecule type" value="Genomic_DNA"/>
</dbReference>
<gene>
    <name evidence="1" type="ORF">CWO07_09195</name>
</gene>